<dbReference type="InterPro" id="IPR051150">
    <property type="entry name" value="SWT21/TCAB1_mRNA_Telomere"/>
</dbReference>
<feature type="compositionally biased region" description="Polar residues" evidence="1">
    <location>
        <begin position="49"/>
        <end position="62"/>
    </location>
</feature>
<dbReference type="PANTHER" id="PTHR13211:SF0">
    <property type="entry name" value="TELOMERASE CAJAL BODY PROTEIN 1"/>
    <property type="match status" value="1"/>
</dbReference>
<keyword evidence="3" id="KW-1185">Reference proteome</keyword>
<gene>
    <name evidence="2" type="ORF">RSOLAG1IB_08637</name>
</gene>
<evidence type="ECO:0000313" key="2">
    <source>
        <dbReference type="EMBL" id="CEL58562.1"/>
    </source>
</evidence>
<proteinExistence type="predicted"/>
<evidence type="ECO:0000313" key="3">
    <source>
        <dbReference type="Proteomes" id="UP000059188"/>
    </source>
</evidence>
<dbReference type="PANTHER" id="PTHR13211">
    <property type="entry name" value="TELOMERASE CAJAL BODY PROTEIN 1"/>
    <property type="match status" value="1"/>
</dbReference>
<organism evidence="2 3">
    <name type="scientific">Thanatephorus cucumeris (strain AG1-IB / isolate 7/3/14)</name>
    <name type="common">Lettuce bottom rot fungus</name>
    <name type="synonym">Rhizoctonia solani</name>
    <dbReference type="NCBI Taxonomy" id="1108050"/>
    <lineage>
        <taxon>Eukaryota</taxon>
        <taxon>Fungi</taxon>
        <taxon>Dikarya</taxon>
        <taxon>Basidiomycota</taxon>
        <taxon>Agaricomycotina</taxon>
        <taxon>Agaricomycetes</taxon>
        <taxon>Cantharellales</taxon>
        <taxon>Ceratobasidiaceae</taxon>
        <taxon>Rhizoctonia</taxon>
        <taxon>Rhizoctonia solani AG-1</taxon>
    </lineage>
</organism>
<dbReference type="Proteomes" id="UP000059188">
    <property type="component" value="Unassembled WGS sequence"/>
</dbReference>
<dbReference type="EMBL" id="LN679131">
    <property type="protein sequence ID" value="CEL58562.1"/>
    <property type="molecule type" value="Genomic_DNA"/>
</dbReference>
<protein>
    <submittedName>
        <fullName evidence="2">Uncharacterized protein</fullName>
    </submittedName>
</protein>
<dbReference type="STRING" id="1108050.A0A0B7FQZ6"/>
<feature type="region of interest" description="Disordered" evidence="1">
    <location>
        <begin position="48"/>
        <end position="68"/>
    </location>
</feature>
<name>A0A0B7FQZ6_THACB</name>
<dbReference type="OrthoDB" id="239865at2759"/>
<reference evidence="2 3" key="1">
    <citation type="submission" date="2014-11" db="EMBL/GenBank/DDBJ databases">
        <authorList>
            <person name="Wibberg Daniel"/>
        </authorList>
    </citation>
    <scope>NUCLEOTIDE SEQUENCE [LARGE SCALE GENOMIC DNA]</scope>
    <source>
        <strain evidence="2">Rhizoctonia solani AG1-IB 7/3/14</strain>
    </source>
</reference>
<evidence type="ECO:0000256" key="1">
    <source>
        <dbReference type="SAM" id="MobiDB-lite"/>
    </source>
</evidence>
<dbReference type="AlphaFoldDB" id="A0A0B7FQZ6"/>
<accession>A0A0B7FQZ6</accession>
<sequence length="182" mass="19012">MSSLVPTSSSVAGNYAAAGSEVAANTGESVVDSVLVADNELVQPILNVESKSQTSTTTNEGSSVPPPFNPIVDRPSLRPHSTFVLPSFSKSNDFFRNIQLCGDGSSLLGVTEHASLELLNLDSEGDDIELKPSLSLPQPAPILSTAWFPTASTSEPASFCFVGAVRDTPIKLFDASDGQSVV</sequence>